<dbReference type="EMBL" id="JAHRIN010075991">
    <property type="protein sequence ID" value="MEQ2217649.1"/>
    <property type="molecule type" value="Genomic_DNA"/>
</dbReference>
<proteinExistence type="predicted"/>
<feature type="compositionally biased region" description="Low complexity" evidence="1">
    <location>
        <begin position="26"/>
        <end position="38"/>
    </location>
</feature>
<evidence type="ECO:0000313" key="2">
    <source>
        <dbReference type="EMBL" id="MEQ2217649.1"/>
    </source>
</evidence>
<protein>
    <submittedName>
        <fullName evidence="2">Uncharacterized protein</fullName>
    </submittedName>
</protein>
<dbReference type="Proteomes" id="UP001434883">
    <property type="component" value="Unassembled WGS sequence"/>
</dbReference>
<gene>
    <name evidence="2" type="ORF">XENOCAPTIV_017779</name>
</gene>
<reference evidence="2 3" key="1">
    <citation type="submission" date="2021-06" db="EMBL/GenBank/DDBJ databases">
        <authorList>
            <person name="Palmer J.M."/>
        </authorList>
    </citation>
    <scope>NUCLEOTIDE SEQUENCE [LARGE SCALE GENOMIC DNA]</scope>
    <source>
        <strain evidence="2 3">XC_2019</strain>
        <tissue evidence="2">Muscle</tissue>
    </source>
</reference>
<organism evidence="2 3">
    <name type="scientific">Xenoophorus captivus</name>
    <dbReference type="NCBI Taxonomy" id="1517983"/>
    <lineage>
        <taxon>Eukaryota</taxon>
        <taxon>Metazoa</taxon>
        <taxon>Chordata</taxon>
        <taxon>Craniata</taxon>
        <taxon>Vertebrata</taxon>
        <taxon>Euteleostomi</taxon>
        <taxon>Actinopterygii</taxon>
        <taxon>Neopterygii</taxon>
        <taxon>Teleostei</taxon>
        <taxon>Neoteleostei</taxon>
        <taxon>Acanthomorphata</taxon>
        <taxon>Ovalentaria</taxon>
        <taxon>Atherinomorphae</taxon>
        <taxon>Cyprinodontiformes</taxon>
        <taxon>Goodeidae</taxon>
        <taxon>Xenoophorus</taxon>
    </lineage>
</organism>
<keyword evidence="3" id="KW-1185">Reference proteome</keyword>
<evidence type="ECO:0000256" key="1">
    <source>
        <dbReference type="SAM" id="MobiDB-lite"/>
    </source>
</evidence>
<sequence>MEPRRGWARPRFPGLHRIDLVQYNGSPSPESQSSAVSQRLVPNKSAEIGRIASKYVRVSLPAPQLTSPHSPALTADKAEVATEQARPPRLDLSTPPLHPTAIPHQQPKTRFPAEPAPDKVEGDRDSRKHRITTPAAEMNHHHTQQQKAGEQQLSEPEDMEMEDRPHISCIRFGYRISHAVQFSPPTLRDVRQSWKVKVGGAVSQAHTGGSGAGICCFIVWKTKRLGALAIFNDLFLLDRFAVRDELMKPVGTISDT</sequence>
<feature type="region of interest" description="Disordered" evidence="1">
    <location>
        <begin position="22"/>
        <end position="41"/>
    </location>
</feature>
<feature type="compositionally biased region" description="Basic and acidic residues" evidence="1">
    <location>
        <begin position="116"/>
        <end position="126"/>
    </location>
</feature>
<feature type="compositionally biased region" description="Polar residues" evidence="1">
    <location>
        <begin position="145"/>
        <end position="154"/>
    </location>
</feature>
<name>A0ABV0SBJ6_9TELE</name>
<feature type="region of interest" description="Disordered" evidence="1">
    <location>
        <begin position="62"/>
        <end position="158"/>
    </location>
</feature>
<accession>A0ABV0SBJ6</accession>
<evidence type="ECO:0000313" key="3">
    <source>
        <dbReference type="Proteomes" id="UP001434883"/>
    </source>
</evidence>
<comment type="caution">
    <text evidence="2">The sequence shown here is derived from an EMBL/GenBank/DDBJ whole genome shotgun (WGS) entry which is preliminary data.</text>
</comment>